<gene>
    <name evidence="9" type="ORF">D5F01_LYC00249</name>
</gene>
<keyword evidence="10" id="KW-1185">Reference proteome</keyword>
<sequence>MSIITIVALLVFLTIPEGSSLGDQTLLLRCQCITKEKKPIGRYIGQVEVIPASSHCNEIEIIATLKKDGRRICLDPNARWVPLPSQSSSSSSSSCSCSSAAAAMEVGSLPVELWRVILAYLPLPDLGRCCQVCRAWRELILSLDNTRWRQLCLGCPECRHPNWPSQPHLEPPSWREALKQHTLATRTWTQNGPELQSSACLLFFRRRKDRRVWHVGPGCEFETLRGAPGVVGPYDRVVLHPGVYEEQAEVALKVPVELVGLGRLGEVALLVCIEQQCPTARLCNLVFMPPWFSTVVYKTWGHVQLDNCNFEGAQLQVRGPGTCQARFCSFSQGSSAHLLGVVLSLFDSCDFSGSDTASVTIEGPPVSERNWACKHLAALARTFPSCSASGINNSPPGGHLAGSTAGHQPPGANVKKEHVNMEDWQRRAGVDAVCQGTVIEDCWSDGDCSEGEEENQDGGANTKSLFTLDYKIPCDQHGLSHLLKPRQDGSLPPASSPDPPSVTPEPLTLKQELDRDPEAHMLAHPPLAVFLDAASSGKGRAIVMLRNEVCECRASGVFLRLSAQGLIAENNIHSNGEAGLDIRKGANPTIVCNKIHSGFRSGVVVLGNGKGSIRSNQIFNNKEAGVYILFSGNPVVSGNHIFQGQAAGIAINENGRGMITENVIKENQWGGVDIRRGGDPILRNNYICYGYSDGVVVGERGRGLIEGNQVYCNKGCGVWVMSSSLPQLLGNYITHNCMYGLAVFCRKDPENIDAREGNWPGQEGLGGDGGGGERRGVEGEGREGQENLNEEGELFAWESDLDSEDERHSARRSISVALVESNCMNYNGVTAAGIAVLQSSQLTRLVTNCILDNGRGGVTVEKDCRVELRGNGIYKNSGHGVSFSGTGQIVENDVVGNRGYGIQVSGSADIKVLRNRVQPAQGCGIAVLGPVKGVVHDNLLFQGHPGNKRTLLHTDPGNESCVLRNNSVLRHNNSCTSAPPWILDNPPPRPLASSPSGLSSSQYPSRLGISMTTRISATVESGCHSGSMFCSIL</sequence>
<dbReference type="Proteomes" id="UP000424527">
    <property type="component" value="Unassembled WGS sequence"/>
</dbReference>
<comment type="caution">
    <text evidence="9">The sequence shown here is derived from an EMBL/GenBank/DDBJ whole genome shotgun (WGS) entry which is preliminary data.</text>
</comment>
<dbReference type="GO" id="GO:0006511">
    <property type="term" value="P:ubiquitin-dependent protein catabolic process"/>
    <property type="evidence" value="ECO:0007669"/>
    <property type="project" value="TreeGrafter"/>
</dbReference>
<feature type="domain" description="F-box" evidence="8">
    <location>
        <begin position="103"/>
        <end position="151"/>
    </location>
</feature>
<keyword evidence="4" id="KW-0677">Repeat</keyword>
<dbReference type="InterPro" id="IPR001811">
    <property type="entry name" value="Chemokine_IL8-like_dom"/>
</dbReference>
<dbReference type="Gene3D" id="1.20.1280.50">
    <property type="match status" value="1"/>
</dbReference>
<feature type="chain" id="PRO_5026320653" evidence="7">
    <location>
        <begin position="21"/>
        <end position="1033"/>
    </location>
</feature>
<evidence type="ECO:0000256" key="5">
    <source>
        <dbReference type="ARBA" id="ARBA00022786"/>
    </source>
</evidence>
<feature type="region of interest" description="Disordered" evidence="6">
    <location>
        <begin position="481"/>
        <end position="507"/>
    </location>
</feature>
<proteinExistence type="inferred from homology"/>
<dbReference type="Pfam" id="PF00048">
    <property type="entry name" value="IL8"/>
    <property type="match status" value="1"/>
</dbReference>
<dbReference type="SMART" id="SM00199">
    <property type="entry name" value="SCY"/>
    <property type="match status" value="1"/>
</dbReference>
<dbReference type="InterPro" id="IPR006626">
    <property type="entry name" value="PbH1"/>
</dbReference>
<dbReference type="PRINTS" id="PR00437">
    <property type="entry name" value="SMALLCYTKCXC"/>
</dbReference>
<feature type="signal peptide" evidence="7">
    <location>
        <begin position="1"/>
        <end position="20"/>
    </location>
</feature>
<evidence type="ECO:0000259" key="8">
    <source>
        <dbReference type="PROSITE" id="PS50181"/>
    </source>
</evidence>
<dbReference type="Pfam" id="PF12937">
    <property type="entry name" value="F-box-like"/>
    <property type="match status" value="1"/>
</dbReference>
<evidence type="ECO:0000313" key="10">
    <source>
        <dbReference type="Proteomes" id="UP000424527"/>
    </source>
</evidence>
<dbReference type="SUPFAM" id="SSF54117">
    <property type="entry name" value="Interleukin 8-like chemokines"/>
    <property type="match status" value="1"/>
</dbReference>
<dbReference type="InterPro" id="IPR001810">
    <property type="entry name" value="F-box_dom"/>
</dbReference>
<dbReference type="InterPro" id="IPR001089">
    <property type="entry name" value="Chemokine_CXC"/>
</dbReference>
<dbReference type="InterPro" id="IPR039448">
    <property type="entry name" value="Beta_helix"/>
</dbReference>
<dbReference type="SUPFAM" id="SSF81383">
    <property type="entry name" value="F-box domain"/>
    <property type="match status" value="1"/>
</dbReference>
<dbReference type="InterPro" id="IPR011050">
    <property type="entry name" value="Pectin_lyase_fold/virulence"/>
</dbReference>
<dbReference type="Pfam" id="PF13229">
    <property type="entry name" value="Beta_helix"/>
    <property type="match status" value="1"/>
</dbReference>
<reference evidence="9 10" key="1">
    <citation type="submission" date="2019-07" db="EMBL/GenBank/DDBJ databases">
        <title>Chromosome genome assembly for large yellow croaker.</title>
        <authorList>
            <person name="Xiao S."/>
        </authorList>
    </citation>
    <scope>NUCLEOTIDE SEQUENCE [LARGE SCALE GENOMIC DNA]</scope>
    <source>
        <strain evidence="9">JMULYC20181020</strain>
        <tissue evidence="9">Muscle</tissue>
    </source>
</reference>
<dbReference type="SMART" id="SM00256">
    <property type="entry name" value="FBOX"/>
    <property type="match status" value="1"/>
</dbReference>
<keyword evidence="7" id="KW-0732">Signal</keyword>
<dbReference type="InterPro" id="IPR012334">
    <property type="entry name" value="Pectin_lyas_fold"/>
</dbReference>
<evidence type="ECO:0000256" key="3">
    <source>
        <dbReference type="ARBA" id="ARBA00022514"/>
    </source>
</evidence>
<dbReference type="InterPro" id="IPR022441">
    <property type="entry name" value="Para_beta_helix_rpt-2"/>
</dbReference>
<organism evidence="9 10">
    <name type="scientific">Larimichthys crocea</name>
    <name type="common">Large yellow croaker</name>
    <name type="synonym">Pseudosciaena crocea</name>
    <dbReference type="NCBI Taxonomy" id="215358"/>
    <lineage>
        <taxon>Eukaryota</taxon>
        <taxon>Metazoa</taxon>
        <taxon>Chordata</taxon>
        <taxon>Craniata</taxon>
        <taxon>Vertebrata</taxon>
        <taxon>Euteleostomi</taxon>
        <taxon>Actinopterygii</taxon>
        <taxon>Neopterygii</taxon>
        <taxon>Teleostei</taxon>
        <taxon>Neoteleostei</taxon>
        <taxon>Acanthomorphata</taxon>
        <taxon>Eupercaria</taxon>
        <taxon>Sciaenidae</taxon>
        <taxon>Larimichthys</taxon>
    </lineage>
</organism>
<comment type="pathway">
    <text evidence="1">Protein modification; protein ubiquitination.</text>
</comment>
<dbReference type="PANTHER" id="PTHR22990:SF15">
    <property type="entry name" value="F-BOX ONLY PROTEIN 10"/>
    <property type="match status" value="1"/>
</dbReference>
<dbReference type="InterPro" id="IPR036047">
    <property type="entry name" value="F-box-like_dom_sf"/>
</dbReference>
<dbReference type="InterPro" id="IPR051550">
    <property type="entry name" value="SCF-Subunits/Alg-Epimerases"/>
</dbReference>
<dbReference type="EMBL" id="REGW02000001">
    <property type="protein sequence ID" value="KAE8300114.1"/>
    <property type="molecule type" value="Genomic_DNA"/>
</dbReference>
<evidence type="ECO:0000256" key="6">
    <source>
        <dbReference type="SAM" id="MobiDB-lite"/>
    </source>
</evidence>
<feature type="compositionally biased region" description="Low complexity" evidence="6">
    <location>
        <begin position="991"/>
        <end position="1003"/>
    </location>
</feature>
<dbReference type="SUPFAM" id="SSF51126">
    <property type="entry name" value="Pectin lyase-like"/>
    <property type="match status" value="3"/>
</dbReference>
<dbReference type="GO" id="GO:0042981">
    <property type="term" value="P:regulation of apoptotic process"/>
    <property type="evidence" value="ECO:0007669"/>
    <property type="project" value="TreeGrafter"/>
</dbReference>
<dbReference type="NCBIfam" id="TIGR03804">
    <property type="entry name" value="para_beta_helix"/>
    <property type="match status" value="1"/>
</dbReference>
<feature type="compositionally biased region" description="Pro residues" evidence="6">
    <location>
        <begin position="494"/>
        <end position="503"/>
    </location>
</feature>
<dbReference type="CDD" id="cd00273">
    <property type="entry name" value="Chemokine_CXC"/>
    <property type="match status" value="1"/>
</dbReference>
<dbReference type="PROSITE" id="PS50181">
    <property type="entry name" value="FBOX"/>
    <property type="match status" value="1"/>
</dbReference>
<dbReference type="InterPro" id="IPR036048">
    <property type="entry name" value="Interleukin_8-like_sf"/>
</dbReference>
<feature type="region of interest" description="Disordered" evidence="6">
    <location>
        <begin position="394"/>
        <end position="414"/>
    </location>
</feature>
<evidence type="ECO:0000256" key="7">
    <source>
        <dbReference type="SAM" id="SignalP"/>
    </source>
</evidence>
<dbReference type="InterPro" id="IPR007742">
    <property type="entry name" value="NosD_dom"/>
</dbReference>
<evidence type="ECO:0000256" key="2">
    <source>
        <dbReference type="ARBA" id="ARBA00010665"/>
    </source>
</evidence>
<keyword evidence="3" id="KW-0202">Cytokine</keyword>
<dbReference type="FunFam" id="2.160.20.10:FF:000047">
    <property type="entry name" value="F-box protein 10"/>
    <property type="match status" value="1"/>
</dbReference>
<dbReference type="SMART" id="SM00710">
    <property type="entry name" value="PbH1"/>
    <property type="match status" value="10"/>
</dbReference>
<evidence type="ECO:0000313" key="9">
    <source>
        <dbReference type="EMBL" id="KAE8300114.1"/>
    </source>
</evidence>
<feature type="region of interest" description="Disordered" evidence="6">
    <location>
        <begin position="755"/>
        <end position="789"/>
    </location>
</feature>
<evidence type="ECO:0000256" key="1">
    <source>
        <dbReference type="ARBA" id="ARBA00004906"/>
    </source>
</evidence>
<dbReference type="PANTHER" id="PTHR22990">
    <property type="entry name" value="F-BOX ONLY PROTEIN"/>
    <property type="match status" value="1"/>
</dbReference>
<name>A0A6G0J946_LARCR</name>
<protein>
    <submittedName>
        <fullName evidence="9">F-box only protein 10</fullName>
    </submittedName>
</protein>
<dbReference type="Gene3D" id="2.40.50.40">
    <property type="match status" value="1"/>
</dbReference>
<accession>A0A6G0J946</accession>
<feature type="compositionally biased region" description="Basic and acidic residues" evidence="6">
    <location>
        <begin position="771"/>
        <end position="785"/>
    </location>
</feature>
<dbReference type="Gene3D" id="2.160.20.10">
    <property type="entry name" value="Single-stranded right-handed beta-helix, Pectin lyase-like"/>
    <property type="match status" value="2"/>
</dbReference>
<keyword evidence="5" id="KW-0833">Ubl conjugation pathway</keyword>
<comment type="similarity">
    <text evidence="2">Belongs to the intercrine alpha (chemokine CxC) family.</text>
</comment>
<dbReference type="GO" id="GO:0006955">
    <property type="term" value="P:immune response"/>
    <property type="evidence" value="ECO:0007669"/>
    <property type="project" value="InterPro"/>
</dbReference>
<dbReference type="Pfam" id="PF05048">
    <property type="entry name" value="NosD"/>
    <property type="match status" value="1"/>
</dbReference>
<dbReference type="GO" id="GO:0006952">
    <property type="term" value="P:defense response"/>
    <property type="evidence" value="ECO:0007669"/>
    <property type="project" value="InterPro"/>
</dbReference>
<dbReference type="InterPro" id="IPR033899">
    <property type="entry name" value="CXC_Chemokine_domain"/>
</dbReference>
<dbReference type="GO" id="GO:0008009">
    <property type="term" value="F:chemokine activity"/>
    <property type="evidence" value="ECO:0007669"/>
    <property type="project" value="InterPro"/>
</dbReference>
<dbReference type="AlphaFoldDB" id="A0A6G0J946"/>
<dbReference type="CDD" id="cd22090">
    <property type="entry name" value="F-box_FBXO10"/>
    <property type="match status" value="1"/>
</dbReference>
<dbReference type="GO" id="GO:0005615">
    <property type="term" value="C:extracellular space"/>
    <property type="evidence" value="ECO:0007669"/>
    <property type="project" value="UniProtKB-KW"/>
</dbReference>
<dbReference type="FunFam" id="1.20.1280.50:FF:000009">
    <property type="entry name" value="F-box only protein 10"/>
    <property type="match status" value="1"/>
</dbReference>
<dbReference type="PRINTS" id="PR00436">
    <property type="entry name" value="INTERLEUKIN8"/>
</dbReference>
<feature type="region of interest" description="Disordered" evidence="6">
    <location>
        <begin position="977"/>
        <end position="1003"/>
    </location>
</feature>
<evidence type="ECO:0000256" key="4">
    <source>
        <dbReference type="ARBA" id="ARBA00022737"/>
    </source>
</evidence>